<keyword evidence="5 7" id="KW-1133">Transmembrane helix</keyword>
<evidence type="ECO:0000256" key="4">
    <source>
        <dbReference type="ARBA" id="ARBA00022692"/>
    </source>
</evidence>
<evidence type="ECO:0000256" key="1">
    <source>
        <dbReference type="ARBA" id="ARBA00004651"/>
    </source>
</evidence>
<dbReference type="Pfam" id="PF00528">
    <property type="entry name" value="BPD_transp_1"/>
    <property type="match status" value="1"/>
</dbReference>
<proteinExistence type="inferred from homology"/>
<evidence type="ECO:0000256" key="6">
    <source>
        <dbReference type="ARBA" id="ARBA00023136"/>
    </source>
</evidence>
<comment type="similarity">
    <text evidence="7">Belongs to the binding-protein-dependent transport system permease family.</text>
</comment>
<dbReference type="CDD" id="cd06261">
    <property type="entry name" value="TM_PBP2"/>
    <property type="match status" value="1"/>
</dbReference>
<evidence type="ECO:0000256" key="3">
    <source>
        <dbReference type="ARBA" id="ARBA00022475"/>
    </source>
</evidence>
<accession>A0A832MPL4</accession>
<dbReference type="InterPro" id="IPR051393">
    <property type="entry name" value="ABC_transporter_permease"/>
</dbReference>
<dbReference type="InterPro" id="IPR035906">
    <property type="entry name" value="MetI-like_sf"/>
</dbReference>
<evidence type="ECO:0000256" key="5">
    <source>
        <dbReference type="ARBA" id="ARBA00022989"/>
    </source>
</evidence>
<keyword evidence="6 7" id="KW-0472">Membrane</keyword>
<sequence length="294" mass="33914">MRRGVKRNEIRTGWYFVLPSLIVLTAVVAAPLVFALLMSFYHYTFVNPRFNFFAGLENYIHALENRYFWTSLWVTLKFVVLVVAIEFTIGFAVALALNRNIKFKRFYYTVLTIPLLMSPVSVGLIWKMFLHPDLGILNYFLSLLGVQPFNWLSDHKMAFWSVLMVDVWQQVSFMILLLLAGLSGLPREPYEAAKIDGAREVQQFFFITLPLMRPVISVALILRTIFAFRTYDLIYVLTRGGPGVSTEVLSYFIYRRTFMGLKPAEAAATSYILLIIIFALVILAFKYIYKSAEE</sequence>
<feature type="transmembrane region" description="Helical" evidence="7">
    <location>
        <begin position="266"/>
        <end position="289"/>
    </location>
</feature>
<feature type="domain" description="ABC transmembrane type-1" evidence="8">
    <location>
        <begin position="72"/>
        <end position="284"/>
    </location>
</feature>
<evidence type="ECO:0000256" key="7">
    <source>
        <dbReference type="RuleBase" id="RU363032"/>
    </source>
</evidence>
<comment type="subcellular location">
    <subcellularLocation>
        <location evidence="1 7">Cell membrane</location>
        <topology evidence="1 7">Multi-pass membrane protein</topology>
    </subcellularLocation>
</comment>
<reference evidence="9" key="1">
    <citation type="journal article" date="2020" name="mSystems">
        <title>Genome- and Community-Level Interaction Insights into Carbon Utilization and Element Cycling Functions of Hydrothermarchaeota in Hydrothermal Sediment.</title>
        <authorList>
            <person name="Zhou Z."/>
            <person name="Liu Y."/>
            <person name="Xu W."/>
            <person name="Pan J."/>
            <person name="Luo Z.H."/>
            <person name="Li M."/>
        </authorList>
    </citation>
    <scope>NUCLEOTIDE SEQUENCE [LARGE SCALE GENOMIC DNA]</scope>
    <source>
        <strain evidence="9">SpSt-86</strain>
    </source>
</reference>
<evidence type="ECO:0000313" key="9">
    <source>
        <dbReference type="EMBL" id="HGZ79435.1"/>
    </source>
</evidence>
<feature type="transmembrane region" description="Helical" evidence="7">
    <location>
        <begin position="72"/>
        <end position="97"/>
    </location>
</feature>
<evidence type="ECO:0000256" key="2">
    <source>
        <dbReference type="ARBA" id="ARBA00022448"/>
    </source>
</evidence>
<feature type="transmembrane region" description="Helical" evidence="7">
    <location>
        <begin position="159"/>
        <end position="184"/>
    </location>
</feature>
<dbReference type="GO" id="GO:0055085">
    <property type="term" value="P:transmembrane transport"/>
    <property type="evidence" value="ECO:0007669"/>
    <property type="project" value="InterPro"/>
</dbReference>
<dbReference type="PROSITE" id="PS50928">
    <property type="entry name" value="ABC_TM1"/>
    <property type="match status" value="1"/>
</dbReference>
<keyword evidence="3" id="KW-1003">Cell membrane</keyword>
<dbReference type="EMBL" id="DTKQ01000041">
    <property type="protein sequence ID" value="HGZ79435.1"/>
    <property type="molecule type" value="Genomic_DNA"/>
</dbReference>
<dbReference type="AlphaFoldDB" id="A0A832MPL4"/>
<keyword evidence="2 7" id="KW-0813">Transport</keyword>
<dbReference type="PANTHER" id="PTHR30193:SF37">
    <property type="entry name" value="INNER MEMBRANE ABC TRANSPORTER PERMEASE PROTEIN YCJO"/>
    <property type="match status" value="1"/>
</dbReference>
<dbReference type="GO" id="GO:0005886">
    <property type="term" value="C:plasma membrane"/>
    <property type="evidence" value="ECO:0007669"/>
    <property type="project" value="UniProtKB-SubCell"/>
</dbReference>
<dbReference type="SUPFAM" id="SSF161098">
    <property type="entry name" value="MetI-like"/>
    <property type="match status" value="1"/>
</dbReference>
<dbReference type="Gene3D" id="1.10.3720.10">
    <property type="entry name" value="MetI-like"/>
    <property type="match status" value="1"/>
</dbReference>
<evidence type="ECO:0000259" key="8">
    <source>
        <dbReference type="PROSITE" id="PS50928"/>
    </source>
</evidence>
<protein>
    <submittedName>
        <fullName evidence="9">Sugar ABC transporter permease</fullName>
    </submittedName>
</protein>
<keyword evidence="4 7" id="KW-0812">Transmembrane</keyword>
<feature type="transmembrane region" description="Helical" evidence="7">
    <location>
        <begin position="204"/>
        <end position="226"/>
    </location>
</feature>
<dbReference type="PANTHER" id="PTHR30193">
    <property type="entry name" value="ABC TRANSPORTER PERMEASE PROTEIN"/>
    <property type="match status" value="1"/>
</dbReference>
<dbReference type="InterPro" id="IPR000515">
    <property type="entry name" value="MetI-like"/>
</dbReference>
<feature type="transmembrane region" description="Helical" evidence="7">
    <location>
        <begin position="106"/>
        <end position="129"/>
    </location>
</feature>
<organism evidence="9">
    <name type="scientific">Pseudothermotoga hypogea</name>
    <dbReference type="NCBI Taxonomy" id="57487"/>
    <lineage>
        <taxon>Bacteria</taxon>
        <taxon>Thermotogati</taxon>
        <taxon>Thermotogota</taxon>
        <taxon>Thermotogae</taxon>
        <taxon>Thermotogales</taxon>
        <taxon>Thermotogaceae</taxon>
        <taxon>Pseudothermotoga</taxon>
    </lineage>
</organism>
<gene>
    <name evidence="9" type="ORF">ENW55_05590</name>
</gene>
<name>A0A832MPL4_9THEM</name>
<feature type="transmembrane region" description="Helical" evidence="7">
    <location>
        <begin position="12"/>
        <end position="41"/>
    </location>
</feature>
<comment type="caution">
    <text evidence="9">The sequence shown here is derived from an EMBL/GenBank/DDBJ whole genome shotgun (WGS) entry which is preliminary data.</text>
</comment>